<dbReference type="InterPro" id="IPR029048">
    <property type="entry name" value="HSP70_C_sf"/>
</dbReference>
<dbReference type="FunFam" id="2.60.34.10:FF:000014">
    <property type="entry name" value="Chaperone protein DnaK HSP70"/>
    <property type="match status" value="1"/>
</dbReference>
<keyword evidence="5 9" id="KW-0547">Nucleotide-binding</keyword>
<dbReference type="CDD" id="cd10234">
    <property type="entry name" value="ASKHA_NBD_HSP70_DnaK-like"/>
    <property type="match status" value="1"/>
</dbReference>
<evidence type="ECO:0000256" key="2">
    <source>
        <dbReference type="ARBA" id="ARBA00007381"/>
    </source>
</evidence>
<dbReference type="GO" id="GO:0005524">
    <property type="term" value="F:ATP binding"/>
    <property type="evidence" value="ECO:0007669"/>
    <property type="project" value="UniProtKB-UniRule"/>
</dbReference>
<dbReference type="FunFam" id="1.20.1270.10:FF:000001">
    <property type="entry name" value="Molecular chaperone DnaK"/>
    <property type="match status" value="1"/>
</dbReference>
<keyword evidence="7 9" id="KW-0346">Stress response</keyword>
<dbReference type="NCBIfam" id="NF001413">
    <property type="entry name" value="PRK00290.1"/>
    <property type="match status" value="1"/>
</dbReference>
<dbReference type="GO" id="GO:0051082">
    <property type="term" value="F:unfolded protein binding"/>
    <property type="evidence" value="ECO:0007669"/>
    <property type="project" value="InterPro"/>
</dbReference>
<dbReference type="HAMAP" id="MF_00332">
    <property type="entry name" value="DnaK"/>
    <property type="match status" value="1"/>
</dbReference>
<evidence type="ECO:0000256" key="8">
    <source>
        <dbReference type="ARBA" id="ARBA00023186"/>
    </source>
</evidence>
<evidence type="ECO:0000313" key="13">
    <source>
        <dbReference type="EMBL" id="EUJ17225.1"/>
    </source>
</evidence>
<feature type="coiled-coil region" evidence="11">
    <location>
        <begin position="222"/>
        <end position="249"/>
    </location>
</feature>
<comment type="induction">
    <text evidence="9">By stress conditions e.g. heat shock.</text>
</comment>
<dbReference type="PROSITE" id="PS00297">
    <property type="entry name" value="HSP70_1"/>
    <property type="match status" value="1"/>
</dbReference>
<dbReference type="RefSeq" id="WP_036074036.1">
    <property type="nucleotide sequence ID" value="NZ_AOCG01000014.1"/>
</dbReference>
<keyword evidence="14" id="KW-1185">Reference proteome</keyword>
<dbReference type="PANTHER" id="PTHR19375">
    <property type="entry name" value="HEAT SHOCK PROTEIN 70KDA"/>
    <property type="match status" value="1"/>
</dbReference>
<evidence type="ECO:0000256" key="6">
    <source>
        <dbReference type="ARBA" id="ARBA00022840"/>
    </source>
</evidence>
<feature type="modified residue" description="Phosphothreonine; by autocatalysis" evidence="9">
    <location>
        <position position="173"/>
    </location>
</feature>
<feature type="region of interest" description="Disordered" evidence="12">
    <location>
        <begin position="579"/>
        <end position="615"/>
    </location>
</feature>
<dbReference type="SUPFAM" id="SSF100920">
    <property type="entry name" value="Heat shock protein 70kD (HSP70), peptide-binding domain"/>
    <property type="match status" value="1"/>
</dbReference>
<dbReference type="PROSITE" id="PS01036">
    <property type="entry name" value="HSP70_3"/>
    <property type="match status" value="1"/>
</dbReference>
<keyword evidence="6 9" id="KW-0067">ATP-binding</keyword>
<dbReference type="PATRIC" id="fig|1265818.5.peg.2750"/>
<organism evidence="13 14">
    <name type="scientific">Listeria aquatica FSL S10-1188</name>
    <dbReference type="NCBI Taxonomy" id="1265818"/>
    <lineage>
        <taxon>Bacteria</taxon>
        <taxon>Bacillati</taxon>
        <taxon>Bacillota</taxon>
        <taxon>Bacilli</taxon>
        <taxon>Bacillales</taxon>
        <taxon>Listeriaceae</taxon>
        <taxon>Listeria</taxon>
    </lineage>
</organism>
<dbReference type="InterPro" id="IPR013126">
    <property type="entry name" value="Hsp_70_fam"/>
</dbReference>
<dbReference type="GO" id="GO:0140662">
    <property type="term" value="F:ATP-dependent protein folding chaperone"/>
    <property type="evidence" value="ECO:0007669"/>
    <property type="project" value="InterPro"/>
</dbReference>
<dbReference type="NCBIfam" id="TIGR02350">
    <property type="entry name" value="prok_dnaK"/>
    <property type="match status" value="1"/>
</dbReference>
<dbReference type="Proteomes" id="UP000019246">
    <property type="component" value="Unassembled WGS sequence"/>
</dbReference>
<evidence type="ECO:0000256" key="12">
    <source>
        <dbReference type="SAM" id="MobiDB-lite"/>
    </source>
</evidence>
<evidence type="ECO:0000256" key="11">
    <source>
        <dbReference type="SAM" id="Coils"/>
    </source>
</evidence>
<keyword evidence="11" id="KW-0175">Coiled coil</keyword>
<comment type="function">
    <text evidence="1 9">Acts as a chaperone.</text>
</comment>
<evidence type="ECO:0000256" key="9">
    <source>
        <dbReference type="HAMAP-Rule" id="MF_00332"/>
    </source>
</evidence>
<dbReference type="InterPro" id="IPR018181">
    <property type="entry name" value="Heat_shock_70_CS"/>
</dbReference>
<reference evidence="13 14" key="1">
    <citation type="journal article" date="2014" name="Int. J. Syst. Evol. Microbiol.">
        <title>Listeria floridensis sp. nov., Listeria aquatica sp. nov., Listeria cornellensis sp. nov., Listeria riparia sp. nov. and Listeria grandensis sp. nov., from agricultural and natural environments.</title>
        <authorList>
            <person name="den Bakker H.C."/>
            <person name="Warchocki S."/>
            <person name="Wright E.M."/>
            <person name="Allred A.F."/>
            <person name="Ahlstrom C."/>
            <person name="Manuel C.S."/>
            <person name="Stasiewicz M.J."/>
            <person name="Burrell A."/>
            <person name="Roof S."/>
            <person name="Strawn L."/>
            <person name="Fortes E.D."/>
            <person name="Nightingale K.K."/>
            <person name="Kephart D."/>
            <person name="Wiedmann M."/>
        </authorList>
    </citation>
    <scope>NUCLEOTIDE SEQUENCE [LARGE SCALE GENOMIC DNA]</scope>
    <source>
        <strain evidence="13 14">FSL S10-1188</strain>
    </source>
</reference>
<keyword evidence="8 9" id="KW-0143">Chaperone</keyword>
<dbReference type="PROSITE" id="PS00329">
    <property type="entry name" value="HSP70_2"/>
    <property type="match status" value="1"/>
</dbReference>
<feature type="coiled-coil region" evidence="11">
    <location>
        <begin position="486"/>
        <end position="540"/>
    </location>
</feature>
<feature type="compositionally biased region" description="Acidic residues" evidence="12">
    <location>
        <begin position="594"/>
        <end position="608"/>
    </location>
</feature>
<evidence type="ECO:0000256" key="1">
    <source>
        <dbReference type="ARBA" id="ARBA00002290"/>
    </source>
</evidence>
<dbReference type="EMBL" id="AOCG01000014">
    <property type="protein sequence ID" value="EUJ17225.1"/>
    <property type="molecule type" value="Genomic_DNA"/>
</dbReference>
<dbReference type="Pfam" id="PF00012">
    <property type="entry name" value="HSP70"/>
    <property type="match status" value="1"/>
</dbReference>
<feature type="compositionally biased region" description="Low complexity" evidence="12">
    <location>
        <begin position="579"/>
        <end position="592"/>
    </location>
</feature>
<dbReference type="Gene3D" id="2.60.34.10">
    <property type="entry name" value="Substrate Binding Domain Of DNAk, Chain A, domain 1"/>
    <property type="match status" value="1"/>
</dbReference>
<dbReference type="STRING" id="1265818.MAQA_13635"/>
<gene>
    <name evidence="9 13" type="primary">dnaK</name>
    <name evidence="13" type="ORF">MAQA_13635</name>
</gene>
<dbReference type="FunFam" id="3.30.420.40:FF:000071">
    <property type="entry name" value="Molecular chaperone DnaK"/>
    <property type="match status" value="1"/>
</dbReference>
<evidence type="ECO:0000256" key="4">
    <source>
        <dbReference type="ARBA" id="ARBA00022553"/>
    </source>
</evidence>
<evidence type="ECO:0000313" key="14">
    <source>
        <dbReference type="Proteomes" id="UP000019246"/>
    </source>
</evidence>
<dbReference type="Gene3D" id="3.30.420.40">
    <property type="match status" value="2"/>
</dbReference>
<sequence length="615" mass="66120">MSKIIGIDLGTTNSAVAVLEGGEAKIIPNPEGARTTPSVVGFKNGERQVGEVAKRAAITNPNTVISIKRHMGTDYKETIEGKDYSPQEISAIILQYLKGYAEDYLGETVDKAVITVPAYFNDAQRQATKDAGKIAGLEVERIINEPTAAALAYGMDKTDKDQTILVFDLGGGTFDVSILELGDGVFEVHSTAGDNHLGGDDFDQKIIDYLVSEFKKENGIDLSQDKMALQRLKDAAEKAKKDLSGVMSTQISLPFITAGEAGPLHLEVNLTRAKFDELTSDLVERTVGPTRQALKDAGLSASDIDQVILVGGSTRIPAVQEAITKELGKEPHRGVNPDEVVAMGAAIQGGVITGDVKDVVLLDVTPLSLGIETMGGVMTSLIERNTTIPTSKSQVFSTAADNQPAVDIHVLQGERPMAKDNKTLGRFQLADIPAAPRGVPQIEVSFDIDKNGIVTVRAKDLGTGKEQNIVIKSSSGLTDDEIDRMVKDAEANAEEDKKNKENVETRNNADQLIFTVDKTLKELEGKVDADEVKKAETARDELQEALKGEDFDAIKEKSDALNEIVQSLSVKLYEQAAAAQQAQGENPEANAADGSEDVVDADFEEINDDDKKEDK</sequence>
<dbReference type="InterPro" id="IPR043129">
    <property type="entry name" value="ATPase_NBD"/>
</dbReference>
<dbReference type="Gene3D" id="1.20.1270.10">
    <property type="match status" value="1"/>
</dbReference>
<dbReference type="FunFam" id="3.90.640.10:FF:000003">
    <property type="entry name" value="Molecular chaperone DnaK"/>
    <property type="match status" value="1"/>
</dbReference>
<comment type="similarity">
    <text evidence="2 9 10">Belongs to the heat shock protein 70 family.</text>
</comment>
<evidence type="ECO:0000256" key="10">
    <source>
        <dbReference type="RuleBase" id="RU003322"/>
    </source>
</evidence>
<dbReference type="OrthoDB" id="9766019at2"/>
<protein>
    <recommendedName>
        <fullName evidence="3 9">Chaperone protein DnaK</fullName>
    </recommendedName>
    <alternativeName>
        <fullName evidence="9">HSP70</fullName>
    </alternativeName>
    <alternativeName>
        <fullName evidence="9">Heat shock 70 kDa protein</fullName>
    </alternativeName>
    <alternativeName>
        <fullName evidence="9">Heat shock protein 70</fullName>
    </alternativeName>
</protein>
<dbReference type="AlphaFoldDB" id="W7AVH0"/>
<accession>W7AVH0</accession>
<keyword evidence="4 9" id="KW-0597">Phosphoprotein</keyword>
<dbReference type="SUPFAM" id="SSF53067">
    <property type="entry name" value="Actin-like ATPase domain"/>
    <property type="match status" value="2"/>
</dbReference>
<dbReference type="PRINTS" id="PR00301">
    <property type="entry name" value="HEATSHOCK70"/>
</dbReference>
<dbReference type="InterPro" id="IPR029047">
    <property type="entry name" value="HSP70_peptide-bd_sf"/>
</dbReference>
<comment type="caution">
    <text evidence="13">The sequence shown here is derived from an EMBL/GenBank/DDBJ whole genome shotgun (WGS) entry which is preliminary data.</text>
</comment>
<dbReference type="InterPro" id="IPR012725">
    <property type="entry name" value="Chaperone_DnaK"/>
</dbReference>
<evidence type="ECO:0000256" key="7">
    <source>
        <dbReference type="ARBA" id="ARBA00023016"/>
    </source>
</evidence>
<dbReference type="SUPFAM" id="SSF100934">
    <property type="entry name" value="Heat shock protein 70kD (HSP70), C-terminal subdomain"/>
    <property type="match status" value="1"/>
</dbReference>
<evidence type="ECO:0000256" key="3">
    <source>
        <dbReference type="ARBA" id="ARBA00014415"/>
    </source>
</evidence>
<dbReference type="Gene3D" id="3.90.640.10">
    <property type="entry name" value="Actin, Chain A, domain 4"/>
    <property type="match status" value="1"/>
</dbReference>
<evidence type="ECO:0000256" key="5">
    <source>
        <dbReference type="ARBA" id="ARBA00022741"/>
    </source>
</evidence>
<name>W7AVH0_9LIST</name>
<proteinExistence type="evidence at transcript level"/>